<gene>
    <name evidence="1" type="ORF">UV91_C0001G0080</name>
</gene>
<organism evidence="1 2">
    <name type="scientific">Candidatus Nomurabacteria bacterium GW2011_GWF2_43_24</name>
    <dbReference type="NCBI Taxonomy" id="1618778"/>
    <lineage>
        <taxon>Bacteria</taxon>
        <taxon>Candidatus Nomuraibacteriota</taxon>
    </lineage>
</organism>
<proteinExistence type="predicted"/>
<protein>
    <recommendedName>
        <fullName evidence="3">Zinc-binding domain-containing protein</fullName>
    </recommendedName>
</protein>
<dbReference type="AlphaFoldDB" id="A0A0G1EPY3"/>
<sequence length="215" mass="25541">MKTETKQCQNCPDFLNFKQQLRGCYGLRKKSYCILNKQYSKETYENLKEKIIERMRAGREWGQFFPKSMSPFAYNEAIANEYMPLSKEKAAVQGFRWQDDIPSTKGQGTMDNSKLPENPNEYNDNLTQEILTCEKCEKNYKLIKREIGFYKKNKLLPPRQCFNCRHALRMSKRNSRNLWEGVCAKCGNVILTSYKPEDQKIYKLYCEKCYQQEVY</sequence>
<comment type="caution">
    <text evidence="1">The sequence shown here is derived from an EMBL/GenBank/DDBJ whole genome shotgun (WGS) entry which is preliminary data.</text>
</comment>
<accession>A0A0G1EPY3</accession>
<evidence type="ECO:0000313" key="1">
    <source>
        <dbReference type="EMBL" id="KKT11868.1"/>
    </source>
</evidence>
<reference evidence="1 2" key="1">
    <citation type="journal article" date="2015" name="Nature">
        <title>rRNA introns, odd ribosomes, and small enigmatic genomes across a large radiation of phyla.</title>
        <authorList>
            <person name="Brown C.T."/>
            <person name="Hug L.A."/>
            <person name="Thomas B.C."/>
            <person name="Sharon I."/>
            <person name="Castelle C.J."/>
            <person name="Singh A."/>
            <person name="Wilkins M.J."/>
            <person name="Williams K.H."/>
            <person name="Banfield J.F."/>
        </authorList>
    </citation>
    <scope>NUCLEOTIDE SEQUENCE [LARGE SCALE GENOMIC DNA]</scope>
</reference>
<dbReference type="EMBL" id="LCGH01000001">
    <property type="protein sequence ID" value="KKT11868.1"/>
    <property type="molecule type" value="Genomic_DNA"/>
</dbReference>
<evidence type="ECO:0008006" key="3">
    <source>
        <dbReference type="Google" id="ProtNLM"/>
    </source>
</evidence>
<name>A0A0G1EPY3_9BACT</name>
<evidence type="ECO:0000313" key="2">
    <source>
        <dbReference type="Proteomes" id="UP000033907"/>
    </source>
</evidence>
<dbReference type="Proteomes" id="UP000033907">
    <property type="component" value="Unassembled WGS sequence"/>
</dbReference>